<feature type="transmembrane region" description="Helical" evidence="1">
    <location>
        <begin position="12"/>
        <end position="29"/>
    </location>
</feature>
<evidence type="ECO:0000313" key="2">
    <source>
        <dbReference type="EMBL" id="QUC08786.1"/>
    </source>
</evidence>
<protein>
    <submittedName>
        <fullName evidence="2">Uncharacterized protein</fullName>
    </submittedName>
</protein>
<dbReference type="EMBL" id="CP072384">
    <property type="protein sequence ID" value="QUC08786.1"/>
    <property type="molecule type" value="Genomic_DNA"/>
</dbReference>
<evidence type="ECO:0000256" key="1">
    <source>
        <dbReference type="SAM" id="Phobius"/>
    </source>
</evidence>
<evidence type="ECO:0000313" key="3">
    <source>
        <dbReference type="Proteomes" id="UP000678513"/>
    </source>
</evidence>
<keyword evidence="1" id="KW-0812">Transmembrane</keyword>
<dbReference type="Proteomes" id="UP000678513">
    <property type="component" value="Chromosome"/>
</dbReference>
<name>A0ABX7Y7J2_9ACTN</name>
<dbReference type="RefSeq" id="WP_212325320.1">
    <property type="nucleotide sequence ID" value="NZ_AP024463.1"/>
</dbReference>
<feature type="transmembrane region" description="Helical" evidence="1">
    <location>
        <begin position="35"/>
        <end position="54"/>
    </location>
</feature>
<gene>
    <name evidence="2" type="ORF">J5A65_03350</name>
</gene>
<proteinExistence type="predicted"/>
<organism evidence="2 3">
    <name type="scientific">Arachnia rubra</name>
    <dbReference type="NCBI Taxonomy" id="1547448"/>
    <lineage>
        <taxon>Bacteria</taxon>
        <taxon>Bacillati</taxon>
        <taxon>Actinomycetota</taxon>
        <taxon>Actinomycetes</taxon>
        <taxon>Propionibacteriales</taxon>
        <taxon>Propionibacteriaceae</taxon>
        <taxon>Arachnia</taxon>
    </lineage>
</organism>
<reference evidence="2 3" key="1">
    <citation type="submission" date="2021-03" db="EMBL/GenBank/DDBJ databases">
        <title>Human Oral Microbial Genomes.</title>
        <authorList>
            <person name="Johnston C.D."/>
            <person name="Chen T."/>
            <person name="Dewhirst F.E."/>
        </authorList>
    </citation>
    <scope>NUCLEOTIDE SEQUENCE [LARGE SCALE GENOMIC DNA]</scope>
    <source>
        <strain evidence="2 3">DSMZ 100122</strain>
    </source>
</reference>
<feature type="transmembrane region" description="Helical" evidence="1">
    <location>
        <begin position="83"/>
        <end position="106"/>
    </location>
</feature>
<feature type="transmembrane region" description="Helical" evidence="1">
    <location>
        <begin position="118"/>
        <end position="138"/>
    </location>
</feature>
<keyword evidence="1" id="KW-1133">Transmembrane helix</keyword>
<keyword evidence="1" id="KW-0472">Membrane</keyword>
<accession>A0ABX7Y7J2</accession>
<keyword evidence="3" id="KW-1185">Reference proteome</keyword>
<sequence length="140" mass="14698">MRQAQPGIDDREVDMILAVTALGAGIWTLRQWPGVGSPVAVTAAWLLCLAACLLMLSGTRAMMWVWPAALPALMWLLPPPGNLITMAAVVVLWAGAVALVVTRRGWAPEGQLGPIPASHYVTVGVALVLVAVLSRIGVVS</sequence>